<name>A0ABV1NK25_9CAUL</name>
<dbReference type="RefSeq" id="WP_349683366.1">
    <property type="nucleotide sequence ID" value="NZ_JBEGDD010000002.1"/>
</dbReference>
<accession>A0ABV1NK25</accession>
<dbReference type="EMBL" id="JBEGDD010000002">
    <property type="protein sequence ID" value="MEQ7154190.1"/>
    <property type="molecule type" value="Genomic_DNA"/>
</dbReference>
<sequence length="121" mass="12822">MWTAIRTLLLALALAGFIGQATAHATPIQVFQAAGVMDGMEDCAEMAGMAGVQTDRPGNPCENMTPECIAKMGCAAVAPPILSRPAIPCAVFRHPIVYLRLDVFREGVGPPPLVFPPKHRA</sequence>
<evidence type="ECO:0000313" key="2">
    <source>
        <dbReference type="EMBL" id="MEQ7154190.1"/>
    </source>
</evidence>
<feature type="signal peptide" evidence="1">
    <location>
        <begin position="1"/>
        <end position="23"/>
    </location>
</feature>
<evidence type="ECO:0000313" key="3">
    <source>
        <dbReference type="Proteomes" id="UP001445732"/>
    </source>
</evidence>
<proteinExistence type="predicted"/>
<organism evidence="2 3">
    <name type="scientific">Brevundimonas aurifodinae</name>
    <dbReference type="NCBI Taxonomy" id="1508312"/>
    <lineage>
        <taxon>Bacteria</taxon>
        <taxon>Pseudomonadati</taxon>
        <taxon>Pseudomonadota</taxon>
        <taxon>Alphaproteobacteria</taxon>
        <taxon>Caulobacterales</taxon>
        <taxon>Caulobacteraceae</taxon>
        <taxon>Brevundimonas</taxon>
    </lineage>
</organism>
<keyword evidence="1" id="KW-0732">Signal</keyword>
<keyword evidence="3" id="KW-1185">Reference proteome</keyword>
<comment type="caution">
    <text evidence="2">The sequence shown here is derived from an EMBL/GenBank/DDBJ whole genome shotgun (WGS) entry which is preliminary data.</text>
</comment>
<reference evidence="2 3" key="1">
    <citation type="submission" date="2024-06" db="EMBL/GenBank/DDBJ databases">
        <title>Brevundimonas sp. C11.</title>
        <authorList>
            <person name="Maltman C."/>
        </authorList>
    </citation>
    <scope>NUCLEOTIDE SEQUENCE [LARGE SCALE GENOMIC DNA]</scope>
    <source>
        <strain evidence="2 3">C11</strain>
    </source>
</reference>
<dbReference type="Proteomes" id="UP001445732">
    <property type="component" value="Unassembled WGS sequence"/>
</dbReference>
<protein>
    <submittedName>
        <fullName evidence="2">Uncharacterized protein</fullName>
    </submittedName>
</protein>
<gene>
    <name evidence="2" type="ORF">ABN401_03065</name>
</gene>
<evidence type="ECO:0000256" key="1">
    <source>
        <dbReference type="SAM" id="SignalP"/>
    </source>
</evidence>
<feature type="chain" id="PRO_5045807152" evidence="1">
    <location>
        <begin position="24"/>
        <end position="121"/>
    </location>
</feature>